<dbReference type="GO" id="GO:0016491">
    <property type="term" value="F:oxidoreductase activity"/>
    <property type="evidence" value="ECO:0007669"/>
    <property type="project" value="InterPro"/>
</dbReference>
<dbReference type="InterPro" id="IPR050281">
    <property type="entry name" value="Flavin_monoamine_oxidase"/>
</dbReference>
<organism evidence="3 4">
    <name type="scientific">Mytilus coruscus</name>
    <name type="common">Sea mussel</name>
    <dbReference type="NCBI Taxonomy" id="42192"/>
    <lineage>
        <taxon>Eukaryota</taxon>
        <taxon>Metazoa</taxon>
        <taxon>Spiralia</taxon>
        <taxon>Lophotrochozoa</taxon>
        <taxon>Mollusca</taxon>
        <taxon>Bivalvia</taxon>
        <taxon>Autobranchia</taxon>
        <taxon>Pteriomorphia</taxon>
        <taxon>Mytilida</taxon>
        <taxon>Mytiloidea</taxon>
        <taxon>Mytilidae</taxon>
        <taxon>Mytilinae</taxon>
        <taxon>Mytilus</taxon>
    </lineage>
</organism>
<protein>
    <recommendedName>
        <fullName evidence="2">Amine oxidase domain-containing protein</fullName>
    </recommendedName>
</protein>
<evidence type="ECO:0000259" key="2">
    <source>
        <dbReference type="Pfam" id="PF01593"/>
    </source>
</evidence>
<dbReference type="PANTHER" id="PTHR10742:SF410">
    <property type="entry name" value="LYSINE-SPECIFIC HISTONE DEMETHYLASE 2"/>
    <property type="match status" value="1"/>
</dbReference>
<dbReference type="EMBL" id="CACVKT020007413">
    <property type="protein sequence ID" value="CAC5407339.1"/>
    <property type="molecule type" value="Genomic_DNA"/>
</dbReference>
<keyword evidence="1" id="KW-0732">Signal</keyword>
<dbReference type="InterPro" id="IPR036188">
    <property type="entry name" value="FAD/NAD-bd_sf"/>
</dbReference>
<dbReference type="Proteomes" id="UP000507470">
    <property type="component" value="Unassembled WGS sequence"/>
</dbReference>
<dbReference type="Pfam" id="PF01593">
    <property type="entry name" value="Amino_oxidase"/>
    <property type="match status" value="1"/>
</dbReference>
<dbReference type="InterPro" id="IPR002937">
    <property type="entry name" value="Amino_oxidase"/>
</dbReference>
<feature type="signal peptide" evidence="1">
    <location>
        <begin position="1"/>
        <end position="20"/>
    </location>
</feature>
<dbReference type="Gene3D" id="3.50.50.60">
    <property type="entry name" value="FAD/NAD(P)-binding domain"/>
    <property type="match status" value="1"/>
</dbReference>
<feature type="domain" description="Amine oxidase" evidence="2">
    <location>
        <begin position="38"/>
        <end position="517"/>
    </location>
</feature>
<sequence>MFVWKIVYIMALLSSFRIEAFRHSSKRCDDIAIVGAGIAGTYAGWRLRKLNQKITIYEYSDRVGGRCYTLQFPETPDINVELAAARFIPKSHTLLHDTIRELGLQVEKFELGMGPSKDTTVSVRGKHLRHQDLGGIKTPYGLHPNERKPVNQLKWEMFKNNTDVLTTNVSEDVKKFYIKDVDGIEMYMQSIISLYHKFLTPEAQKYIRETSGFESLELDVSAATEVVTSPPSSGKDEVLTVTKGFQSIPTTFLERFLRESRRNQLKLNHHLKAIRKSKSGIYNLYIEPTITRNGRTRIISDSPCIKKCAKKVILAVNRLSLERLDWQGLFQSHIREYLTKAVRDISAGKYYLSYNLPWWRTSPFYSDYVISDTPLKQTYDFGTSKLNPLNSVLQPMYTDVVPYISYWKELVERENGDVSDGDIAFSIGKEMLNITNKYLSYIYQLPLNAIPQPINGVVSLWHAYPYGGAWQIWMPGYIWPEVEKQMTKPSKDDDVFVVTNAFNSRSFSYWTNGALQSVELAMPYFGLQSKVLD</sequence>
<dbReference type="SUPFAM" id="SSF51905">
    <property type="entry name" value="FAD/NAD(P)-binding domain"/>
    <property type="match status" value="1"/>
</dbReference>
<evidence type="ECO:0000256" key="1">
    <source>
        <dbReference type="SAM" id="SignalP"/>
    </source>
</evidence>
<evidence type="ECO:0000313" key="3">
    <source>
        <dbReference type="EMBL" id="CAC5407339.1"/>
    </source>
</evidence>
<keyword evidence="4" id="KW-1185">Reference proteome</keyword>
<dbReference type="PANTHER" id="PTHR10742">
    <property type="entry name" value="FLAVIN MONOAMINE OXIDASE"/>
    <property type="match status" value="1"/>
</dbReference>
<evidence type="ECO:0000313" key="4">
    <source>
        <dbReference type="Proteomes" id="UP000507470"/>
    </source>
</evidence>
<dbReference type="OrthoDB" id="5977782at2759"/>
<dbReference type="AlphaFoldDB" id="A0A6J8DGX9"/>
<reference evidence="3 4" key="1">
    <citation type="submission" date="2020-06" db="EMBL/GenBank/DDBJ databases">
        <authorList>
            <person name="Li R."/>
            <person name="Bekaert M."/>
        </authorList>
    </citation>
    <scope>NUCLEOTIDE SEQUENCE [LARGE SCALE GENOMIC DNA]</scope>
    <source>
        <strain evidence="4">wild</strain>
    </source>
</reference>
<gene>
    <name evidence="3" type="ORF">MCOR_40827</name>
</gene>
<feature type="chain" id="PRO_5026914307" description="Amine oxidase domain-containing protein" evidence="1">
    <location>
        <begin position="21"/>
        <end position="533"/>
    </location>
</feature>
<proteinExistence type="predicted"/>
<name>A0A6J8DGX9_MYTCO</name>
<accession>A0A6J8DGX9</accession>